<dbReference type="InterPro" id="IPR013785">
    <property type="entry name" value="Aldolase_TIM"/>
</dbReference>
<dbReference type="EC" id="5.3.1.24" evidence="3 9"/>
<dbReference type="Pfam" id="PF00697">
    <property type="entry name" value="PRAI"/>
    <property type="match status" value="1"/>
</dbReference>
<evidence type="ECO:0000256" key="1">
    <source>
        <dbReference type="ARBA" id="ARBA00001164"/>
    </source>
</evidence>
<dbReference type="CDD" id="cd00405">
    <property type="entry name" value="PRAI"/>
    <property type="match status" value="1"/>
</dbReference>
<dbReference type="RefSeq" id="WP_346759220.1">
    <property type="nucleotide sequence ID" value="NZ_JAUJEB010000004.1"/>
</dbReference>
<name>A0ABT8L9W0_9BACT</name>
<keyword evidence="5 9" id="KW-0028">Amino-acid biosynthesis</keyword>
<comment type="caution">
    <text evidence="11">The sequence shown here is derived from an EMBL/GenBank/DDBJ whole genome shotgun (WGS) entry which is preliminary data.</text>
</comment>
<dbReference type="PANTHER" id="PTHR42894">
    <property type="entry name" value="N-(5'-PHOSPHORIBOSYL)ANTHRANILATE ISOMERASE"/>
    <property type="match status" value="1"/>
</dbReference>
<evidence type="ECO:0000256" key="2">
    <source>
        <dbReference type="ARBA" id="ARBA00004664"/>
    </source>
</evidence>
<sequence>MKLKVCGMKYLENMEEVIKLSPDFLGFIFYPKSPRYMADTLNPDEVARIPAHIKKVGVFVNETTDLVLEKVNRYRLDLAQLHGHESPEFCETIKKAGPGVIKVFSIDKVMDWSVLDSYKDYVDYFLFDTKSKHYGGTGKSFNWEVLKSYDSDIPYFLSGGVGLDNIGLINKMPIKQPFALDVNSRFEIAPGNKDIKQLAGLKEKLALAF</sequence>
<keyword evidence="6 9" id="KW-0822">Tryptophan biosynthesis</keyword>
<dbReference type="Gene3D" id="3.20.20.70">
    <property type="entry name" value="Aldolase class I"/>
    <property type="match status" value="1"/>
</dbReference>
<evidence type="ECO:0000256" key="6">
    <source>
        <dbReference type="ARBA" id="ARBA00022822"/>
    </source>
</evidence>
<keyword evidence="7 9" id="KW-0057">Aromatic amino acid biosynthesis</keyword>
<comment type="similarity">
    <text evidence="9">Belongs to the TrpF family.</text>
</comment>
<evidence type="ECO:0000256" key="9">
    <source>
        <dbReference type="HAMAP-Rule" id="MF_00135"/>
    </source>
</evidence>
<evidence type="ECO:0000313" key="12">
    <source>
        <dbReference type="Proteomes" id="UP001172083"/>
    </source>
</evidence>
<organism evidence="11 12">
    <name type="scientific">Agaribacillus aureus</name>
    <dbReference type="NCBI Taxonomy" id="3051825"/>
    <lineage>
        <taxon>Bacteria</taxon>
        <taxon>Pseudomonadati</taxon>
        <taxon>Bacteroidota</taxon>
        <taxon>Cytophagia</taxon>
        <taxon>Cytophagales</taxon>
        <taxon>Splendidivirgaceae</taxon>
        <taxon>Agaribacillus</taxon>
    </lineage>
</organism>
<protein>
    <recommendedName>
        <fullName evidence="4 9">N-(5'-phosphoribosyl)anthranilate isomerase</fullName>
        <shortName evidence="9">PRAI</shortName>
        <ecNumber evidence="3 9">5.3.1.24</ecNumber>
    </recommendedName>
</protein>
<evidence type="ECO:0000256" key="5">
    <source>
        <dbReference type="ARBA" id="ARBA00022605"/>
    </source>
</evidence>
<evidence type="ECO:0000256" key="4">
    <source>
        <dbReference type="ARBA" id="ARBA00022272"/>
    </source>
</evidence>
<dbReference type="SUPFAM" id="SSF51366">
    <property type="entry name" value="Ribulose-phoshate binding barrel"/>
    <property type="match status" value="1"/>
</dbReference>
<comment type="pathway">
    <text evidence="2 9">Amino-acid biosynthesis; L-tryptophan biosynthesis; L-tryptophan from chorismate: step 3/5.</text>
</comment>
<gene>
    <name evidence="9" type="primary">trpF</name>
    <name evidence="11" type="ORF">QQ020_17535</name>
</gene>
<evidence type="ECO:0000259" key="10">
    <source>
        <dbReference type="Pfam" id="PF00697"/>
    </source>
</evidence>
<dbReference type="InterPro" id="IPR044643">
    <property type="entry name" value="TrpF_fam"/>
</dbReference>
<dbReference type="InterPro" id="IPR011060">
    <property type="entry name" value="RibuloseP-bd_barrel"/>
</dbReference>
<accession>A0ABT8L9W0</accession>
<proteinExistence type="inferred from homology"/>
<feature type="domain" description="N-(5'phosphoribosyl) anthranilate isomerase (PRAI)" evidence="10">
    <location>
        <begin position="4"/>
        <end position="199"/>
    </location>
</feature>
<comment type="catalytic activity">
    <reaction evidence="1 9">
        <text>N-(5-phospho-beta-D-ribosyl)anthranilate = 1-(2-carboxyphenylamino)-1-deoxy-D-ribulose 5-phosphate</text>
        <dbReference type="Rhea" id="RHEA:21540"/>
        <dbReference type="ChEBI" id="CHEBI:18277"/>
        <dbReference type="ChEBI" id="CHEBI:58613"/>
        <dbReference type="EC" id="5.3.1.24"/>
    </reaction>
</comment>
<evidence type="ECO:0000256" key="8">
    <source>
        <dbReference type="ARBA" id="ARBA00023235"/>
    </source>
</evidence>
<evidence type="ECO:0000313" key="11">
    <source>
        <dbReference type="EMBL" id="MDN5213881.1"/>
    </source>
</evidence>
<dbReference type="Proteomes" id="UP001172083">
    <property type="component" value="Unassembled WGS sequence"/>
</dbReference>
<dbReference type="PANTHER" id="PTHR42894:SF1">
    <property type="entry name" value="N-(5'-PHOSPHORIBOSYL)ANTHRANILATE ISOMERASE"/>
    <property type="match status" value="1"/>
</dbReference>
<keyword evidence="12" id="KW-1185">Reference proteome</keyword>
<dbReference type="GO" id="GO:0016853">
    <property type="term" value="F:isomerase activity"/>
    <property type="evidence" value="ECO:0007669"/>
    <property type="project" value="UniProtKB-KW"/>
</dbReference>
<dbReference type="InterPro" id="IPR001240">
    <property type="entry name" value="PRAI_dom"/>
</dbReference>
<keyword evidence="8 9" id="KW-0413">Isomerase</keyword>
<reference evidence="11" key="1">
    <citation type="submission" date="2023-06" db="EMBL/GenBank/DDBJ databases">
        <title>Genomic of Agaribacillus aureum.</title>
        <authorList>
            <person name="Wang G."/>
        </authorList>
    </citation>
    <scope>NUCLEOTIDE SEQUENCE</scope>
    <source>
        <strain evidence="11">BMA12</strain>
    </source>
</reference>
<evidence type="ECO:0000256" key="3">
    <source>
        <dbReference type="ARBA" id="ARBA00012572"/>
    </source>
</evidence>
<dbReference type="EMBL" id="JAUJEB010000004">
    <property type="protein sequence ID" value="MDN5213881.1"/>
    <property type="molecule type" value="Genomic_DNA"/>
</dbReference>
<evidence type="ECO:0000256" key="7">
    <source>
        <dbReference type="ARBA" id="ARBA00023141"/>
    </source>
</evidence>
<dbReference type="HAMAP" id="MF_00135">
    <property type="entry name" value="PRAI"/>
    <property type="match status" value="1"/>
</dbReference>